<name>W3VX13_MOEAP</name>
<dbReference type="Proteomes" id="UP000019462">
    <property type="component" value="Unassembled WGS sequence"/>
</dbReference>
<dbReference type="OrthoDB" id="10504245at2759"/>
<accession>W3VX13</accession>
<evidence type="ECO:0000313" key="2">
    <source>
        <dbReference type="Proteomes" id="UP000019462"/>
    </source>
</evidence>
<organism evidence="1 2">
    <name type="scientific">Moesziomyces aphidis</name>
    <name type="common">Pseudozyma aphidis</name>
    <dbReference type="NCBI Taxonomy" id="84754"/>
    <lineage>
        <taxon>Eukaryota</taxon>
        <taxon>Fungi</taxon>
        <taxon>Dikarya</taxon>
        <taxon>Basidiomycota</taxon>
        <taxon>Ustilaginomycotina</taxon>
        <taxon>Ustilaginomycetes</taxon>
        <taxon>Ustilaginales</taxon>
        <taxon>Ustilaginaceae</taxon>
        <taxon>Moesziomyces</taxon>
    </lineage>
</organism>
<comment type="caution">
    <text evidence="1">The sequence shown here is derived from an EMBL/GenBank/DDBJ whole genome shotgun (WGS) entry which is preliminary data.</text>
</comment>
<dbReference type="EMBL" id="AWNI01000001">
    <property type="protein sequence ID" value="ETS65362.1"/>
    <property type="molecule type" value="Genomic_DNA"/>
</dbReference>
<keyword evidence="2" id="KW-1185">Reference proteome</keyword>
<sequence>MPSSLPKAHVQPSHSATPIARGGVLVVIPRPEHLRTRTRRRSFGPLALTQPFPLSQRQNDEAPTLQLSYEVANSLGLVRALPCINICDRVSPELPKLHPPVAAPHRSAVLLCSDSCYPVEPSTWIQANAFPALPGAASPRLFAPSQT</sequence>
<dbReference type="AlphaFoldDB" id="W3VX13"/>
<evidence type="ECO:0000313" key="1">
    <source>
        <dbReference type="EMBL" id="ETS65362.1"/>
    </source>
</evidence>
<dbReference type="HOGENOM" id="CLU_1768896_0_0_1"/>
<gene>
    <name evidence="1" type="ORF">PaG_00095</name>
</gene>
<proteinExistence type="predicted"/>
<protein>
    <submittedName>
        <fullName evidence="1">Uncharacterized protein</fullName>
    </submittedName>
</protein>
<reference evidence="1 2" key="1">
    <citation type="journal article" date="2014" name="Genome Announc.">
        <title>Genome sequence of the basidiomycetous fungus Pseudozyma aphidis DSM70725, an efficient producer of biosurfactant mannosylerythritol lipids.</title>
        <authorList>
            <person name="Lorenz S."/>
            <person name="Guenther M."/>
            <person name="Grumaz C."/>
            <person name="Rupp S."/>
            <person name="Zibek S."/>
            <person name="Sohn K."/>
        </authorList>
    </citation>
    <scope>NUCLEOTIDE SEQUENCE [LARGE SCALE GENOMIC DNA]</scope>
    <source>
        <strain evidence="2">ATCC 32657 / CBS 517.83 / DSM 70725 / JCM 10318 / NBRC 10182 / NRRL Y-7954 / St-0401</strain>
    </source>
</reference>